<reference evidence="2" key="1">
    <citation type="submission" date="2021-03" db="EMBL/GenBank/DDBJ databases">
        <authorList>
            <consortium name="Genoscope - CEA"/>
            <person name="William W."/>
        </authorList>
    </citation>
    <scope>NUCLEOTIDE SEQUENCE</scope>
    <source>
        <strain evidence="2">Doubled-haploid Pahang</strain>
    </source>
</reference>
<protein>
    <submittedName>
        <fullName evidence="2">(wild Malaysian banana) hypothetical protein</fullName>
    </submittedName>
</protein>
<accession>A0A8D7A9H6</accession>
<keyword evidence="1" id="KW-0472">Membrane</keyword>
<proteinExistence type="predicted"/>
<sequence>MKIHERKGGIFGLLLQPSRSKACSKVGKVVMTVLPVMMMIAMAMTTASGSGSSSTGSLVLVVVNNRPVAVLILVLVVVATTMASSRCSTGSAALAIDEILDMAEVIDAAGDDDCPLLVEAIFLLCLLQELRKERVVEVHHRHDEPLLLLPFLPNPHHHATLGRHPSLLLVVAQMWHVQLKAQRRPQVAVVVVVMAVILLVHLVVLPHLRITAKSKEPEQEINYVCIYLQREGGG</sequence>
<organism evidence="2">
    <name type="scientific">Musa acuminata subsp. malaccensis</name>
    <name type="common">Wild banana</name>
    <name type="synonym">Musa malaccensis</name>
    <dbReference type="NCBI Taxonomy" id="214687"/>
    <lineage>
        <taxon>Eukaryota</taxon>
        <taxon>Viridiplantae</taxon>
        <taxon>Streptophyta</taxon>
        <taxon>Embryophyta</taxon>
        <taxon>Tracheophyta</taxon>
        <taxon>Spermatophyta</taxon>
        <taxon>Magnoliopsida</taxon>
        <taxon>Liliopsida</taxon>
        <taxon>Zingiberales</taxon>
        <taxon>Musaceae</taxon>
        <taxon>Musa</taxon>
    </lineage>
</organism>
<dbReference type="AlphaFoldDB" id="A0A8D7A9H6"/>
<feature type="transmembrane region" description="Helical" evidence="1">
    <location>
        <begin position="67"/>
        <end position="84"/>
    </location>
</feature>
<keyword evidence="1" id="KW-0812">Transmembrane</keyword>
<feature type="transmembrane region" description="Helical" evidence="1">
    <location>
        <begin position="187"/>
        <end position="208"/>
    </location>
</feature>
<evidence type="ECO:0000313" key="2">
    <source>
        <dbReference type="EMBL" id="CAG1843931.1"/>
    </source>
</evidence>
<gene>
    <name evidence="2" type="ORF">GSMUA_137260.1</name>
</gene>
<evidence type="ECO:0000256" key="1">
    <source>
        <dbReference type="SAM" id="Phobius"/>
    </source>
</evidence>
<name>A0A8D7A9H6_MUSAM</name>
<keyword evidence="1" id="KW-1133">Transmembrane helix</keyword>
<dbReference type="EMBL" id="HG996469">
    <property type="protein sequence ID" value="CAG1843931.1"/>
    <property type="molecule type" value="Genomic_DNA"/>
</dbReference>
<feature type="transmembrane region" description="Helical" evidence="1">
    <location>
        <begin position="29"/>
        <end position="47"/>
    </location>
</feature>